<dbReference type="InterPro" id="IPR018389">
    <property type="entry name" value="DctP_fam"/>
</dbReference>
<dbReference type="EMBL" id="UINC01001249">
    <property type="protein sequence ID" value="SUZ75518.1"/>
    <property type="molecule type" value="Genomic_DNA"/>
</dbReference>
<evidence type="ECO:0000313" key="2">
    <source>
        <dbReference type="EMBL" id="SUZ75518.1"/>
    </source>
</evidence>
<dbReference type="Gene3D" id="3.40.190.170">
    <property type="entry name" value="Bacterial extracellular solute-binding protein, family 7"/>
    <property type="match status" value="1"/>
</dbReference>
<accession>A0A381Q982</accession>
<dbReference type="PANTHER" id="PTHR33376:SF5">
    <property type="entry name" value="EXTRACYTOPLASMIC SOLUTE RECEPTOR PROTEIN"/>
    <property type="match status" value="1"/>
</dbReference>
<reference evidence="2" key="1">
    <citation type="submission" date="2018-05" db="EMBL/GenBank/DDBJ databases">
        <authorList>
            <person name="Lanie J.A."/>
            <person name="Ng W.-L."/>
            <person name="Kazmierczak K.M."/>
            <person name="Andrzejewski T.M."/>
            <person name="Davidsen T.M."/>
            <person name="Wayne K.J."/>
            <person name="Tettelin H."/>
            <person name="Glass J.I."/>
            <person name="Rusch D."/>
            <person name="Podicherti R."/>
            <person name="Tsui H.-C.T."/>
            <person name="Winkler M.E."/>
        </authorList>
    </citation>
    <scope>NUCLEOTIDE SEQUENCE</scope>
</reference>
<keyword evidence="1" id="KW-0732">Signal</keyword>
<evidence type="ECO:0000256" key="1">
    <source>
        <dbReference type="ARBA" id="ARBA00022729"/>
    </source>
</evidence>
<dbReference type="InterPro" id="IPR038404">
    <property type="entry name" value="TRAP_DctP_sf"/>
</dbReference>
<proteinExistence type="predicted"/>
<dbReference type="Pfam" id="PF03480">
    <property type="entry name" value="DctP"/>
    <property type="match status" value="1"/>
</dbReference>
<gene>
    <name evidence="2" type="ORF">METZ01_LOCUS28372</name>
</gene>
<organism evidence="2">
    <name type="scientific">marine metagenome</name>
    <dbReference type="NCBI Taxonomy" id="408172"/>
    <lineage>
        <taxon>unclassified sequences</taxon>
        <taxon>metagenomes</taxon>
        <taxon>ecological metagenomes</taxon>
    </lineage>
</organism>
<name>A0A381Q982_9ZZZZ</name>
<dbReference type="Gene3D" id="3.40.190.10">
    <property type="entry name" value="Periplasmic binding protein-like II"/>
    <property type="match status" value="1"/>
</dbReference>
<dbReference type="PANTHER" id="PTHR33376">
    <property type="match status" value="1"/>
</dbReference>
<dbReference type="PIRSF" id="PIRSF039026">
    <property type="entry name" value="SiaP"/>
    <property type="match status" value="1"/>
</dbReference>
<dbReference type="GO" id="GO:0031317">
    <property type="term" value="C:tripartite ATP-independent periplasmic transporter complex"/>
    <property type="evidence" value="ECO:0007669"/>
    <property type="project" value="InterPro"/>
</dbReference>
<dbReference type="CDD" id="cd13604">
    <property type="entry name" value="PBP2_TRAP_ketoacid_lactate_like"/>
    <property type="match status" value="1"/>
</dbReference>
<sequence length="365" mass="41360">RRKFIAKSFVALSGTMVLPSCSNKKINNNYKETNINFNKKYKWKMTTTWSPNMPVLGEGCNLLSKWIYKMSGGRLDIKVYGGGELVPSLECFDAVSNGAVEMGSGASYYWAGKIPAAQFFSSVPFGMNSKQMNSWIISGGGHELYKEIYEPFGLLPFAGGNTSIQMGGWFNKEINSISDLKGLKMRIPGFGGKVLSKSGGTAVTVAGGEIYTNLERGVIDATEWIGPYHDYLMGFYQVAKYYYYPGWHEPGGVLEITVNKEKFYQLSSDLQEIVVKGIESLNMWMHCEFDSKNSIYLNKLIKEENVKLRKFPKDVLASFKEKSREVINELIENDPKSRKIYDAYEKFRISFKDWANVGDRIYYDL</sequence>
<dbReference type="AlphaFoldDB" id="A0A381Q982"/>
<dbReference type="GO" id="GO:0055085">
    <property type="term" value="P:transmembrane transport"/>
    <property type="evidence" value="ECO:0007669"/>
    <property type="project" value="InterPro"/>
</dbReference>
<dbReference type="InterPro" id="IPR026289">
    <property type="entry name" value="SBP_TakP-like"/>
</dbReference>
<feature type="non-terminal residue" evidence="2">
    <location>
        <position position="1"/>
    </location>
</feature>
<protein>
    <submittedName>
        <fullName evidence="2">Uncharacterized protein</fullName>
    </submittedName>
</protein>